<evidence type="ECO:0000313" key="3">
    <source>
        <dbReference type="Proteomes" id="UP000799428"/>
    </source>
</evidence>
<gene>
    <name evidence="2" type="ORF">K504DRAFT_460923</name>
</gene>
<accession>A0A6G1JX78</accession>
<reference evidence="2" key="1">
    <citation type="journal article" date="2020" name="Stud. Mycol.">
        <title>101 Dothideomycetes genomes: a test case for predicting lifestyles and emergence of pathogens.</title>
        <authorList>
            <person name="Haridas S."/>
            <person name="Albert R."/>
            <person name="Binder M."/>
            <person name="Bloem J."/>
            <person name="Labutti K."/>
            <person name="Salamov A."/>
            <person name="Andreopoulos B."/>
            <person name="Baker S."/>
            <person name="Barry K."/>
            <person name="Bills G."/>
            <person name="Bluhm B."/>
            <person name="Cannon C."/>
            <person name="Castanera R."/>
            <person name="Culley D."/>
            <person name="Daum C."/>
            <person name="Ezra D."/>
            <person name="Gonzalez J."/>
            <person name="Henrissat B."/>
            <person name="Kuo A."/>
            <person name="Liang C."/>
            <person name="Lipzen A."/>
            <person name="Lutzoni F."/>
            <person name="Magnuson J."/>
            <person name="Mondo S."/>
            <person name="Nolan M."/>
            <person name="Ohm R."/>
            <person name="Pangilinan J."/>
            <person name="Park H.-J."/>
            <person name="Ramirez L."/>
            <person name="Alfaro M."/>
            <person name="Sun H."/>
            <person name="Tritt A."/>
            <person name="Yoshinaga Y."/>
            <person name="Zwiers L.-H."/>
            <person name="Turgeon B."/>
            <person name="Goodwin S."/>
            <person name="Spatafora J."/>
            <person name="Crous P."/>
            <person name="Grigoriev I."/>
        </authorList>
    </citation>
    <scope>NUCLEOTIDE SEQUENCE</scope>
    <source>
        <strain evidence="2">CBS 279.74</strain>
    </source>
</reference>
<keyword evidence="3" id="KW-1185">Reference proteome</keyword>
<feature type="coiled-coil region" evidence="1">
    <location>
        <begin position="56"/>
        <end position="97"/>
    </location>
</feature>
<name>A0A6G1JX78_9PLEO</name>
<keyword evidence="1" id="KW-0175">Coiled coil</keyword>
<protein>
    <submittedName>
        <fullName evidence="2">Uncharacterized protein</fullName>
    </submittedName>
</protein>
<proteinExistence type="predicted"/>
<organism evidence="2 3">
    <name type="scientific">Pleomassaria siparia CBS 279.74</name>
    <dbReference type="NCBI Taxonomy" id="1314801"/>
    <lineage>
        <taxon>Eukaryota</taxon>
        <taxon>Fungi</taxon>
        <taxon>Dikarya</taxon>
        <taxon>Ascomycota</taxon>
        <taxon>Pezizomycotina</taxon>
        <taxon>Dothideomycetes</taxon>
        <taxon>Pleosporomycetidae</taxon>
        <taxon>Pleosporales</taxon>
        <taxon>Pleomassariaceae</taxon>
        <taxon>Pleomassaria</taxon>
    </lineage>
</organism>
<evidence type="ECO:0000313" key="2">
    <source>
        <dbReference type="EMBL" id="KAF2705148.1"/>
    </source>
</evidence>
<evidence type="ECO:0000256" key="1">
    <source>
        <dbReference type="SAM" id="Coils"/>
    </source>
</evidence>
<dbReference type="AlphaFoldDB" id="A0A6G1JX78"/>
<dbReference type="EMBL" id="MU005780">
    <property type="protein sequence ID" value="KAF2705148.1"/>
    <property type="molecule type" value="Genomic_DNA"/>
</dbReference>
<dbReference type="Proteomes" id="UP000799428">
    <property type="component" value="Unassembled WGS sequence"/>
</dbReference>
<sequence>MHRLYELPTLSTVSYSTSLPLFILAALGKFRLTPLKALATLLVTQTTWQFANRLYIKYLERELRKSRLRTKRLEREIRRLNRVARRADEEIERLEEEGRWWRDGWHFEGDV</sequence>